<dbReference type="Proteomes" id="UP000031668">
    <property type="component" value="Unassembled WGS sequence"/>
</dbReference>
<proteinExistence type="predicted"/>
<evidence type="ECO:0000256" key="2">
    <source>
        <dbReference type="ARBA" id="ARBA00026101"/>
    </source>
</evidence>
<keyword evidence="4" id="KW-0548">Nucleotidyltransferase</keyword>
<dbReference type="UniPathway" id="UPA00753">
    <property type="reaction ID" value="UER00739"/>
</dbReference>
<evidence type="ECO:0000313" key="5">
    <source>
        <dbReference type="Proteomes" id="UP000031668"/>
    </source>
</evidence>
<dbReference type="InterPro" id="IPR014729">
    <property type="entry name" value="Rossmann-like_a/b/a_fold"/>
</dbReference>
<evidence type="ECO:0000256" key="1">
    <source>
        <dbReference type="ARBA" id="ARBA00025706"/>
    </source>
</evidence>
<keyword evidence="4" id="KW-0808">Transferase</keyword>
<dbReference type="Pfam" id="PF01467">
    <property type="entry name" value="CTP_transf_like"/>
    <property type="match status" value="1"/>
</dbReference>
<dbReference type="InterPro" id="IPR045049">
    <property type="entry name" value="Pcy1-like"/>
</dbReference>
<dbReference type="EC" id="2.7.7.15" evidence="2"/>
<reference evidence="4 5" key="1">
    <citation type="journal article" date="2014" name="Genome Biol. Evol.">
        <title>The genome of the myxosporean Thelohanellus kitauei shows adaptations to nutrient acquisition within its fish host.</title>
        <authorList>
            <person name="Yang Y."/>
            <person name="Xiong J."/>
            <person name="Zhou Z."/>
            <person name="Huo F."/>
            <person name="Miao W."/>
            <person name="Ran C."/>
            <person name="Liu Y."/>
            <person name="Zhang J."/>
            <person name="Feng J."/>
            <person name="Wang M."/>
            <person name="Wang M."/>
            <person name="Wang L."/>
            <person name="Yao B."/>
        </authorList>
    </citation>
    <scope>NUCLEOTIDE SEQUENCE [LARGE SCALE GENOMIC DNA]</scope>
    <source>
        <strain evidence="4">Wuqing</strain>
    </source>
</reference>
<dbReference type="SUPFAM" id="SSF52374">
    <property type="entry name" value="Nucleotidylyl transferase"/>
    <property type="match status" value="1"/>
</dbReference>
<feature type="domain" description="Cytidyltransferase-like" evidence="3">
    <location>
        <begin position="2"/>
        <end position="82"/>
    </location>
</feature>
<dbReference type="AlphaFoldDB" id="A0A0C2MY66"/>
<sequence length="114" mass="13438">MNENERYLSVLHCRYVDEVVKDAPWEIDEAFLAKHRIDFVAHDNIPYASSGSDDVYEHVKAMGMFVPTKRTEFISTSDLITRIVRNYDNFVRRNLFRGYSRDDLNIGYFSVNIH</sequence>
<dbReference type="InterPro" id="IPR004821">
    <property type="entry name" value="Cyt_trans-like"/>
</dbReference>
<dbReference type="GO" id="GO:0031210">
    <property type="term" value="F:phosphatidylcholine binding"/>
    <property type="evidence" value="ECO:0007669"/>
    <property type="project" value="TreeGrafter"/>
</dbReference>
<evidence type="ECO:0000313" key="4">
    <source>
        <dbReference type="EMBL" id="KII69100.1"/>
    </source>
</evidence>
<keyword evidence="5" id="KW-1185">Reference proteome</keyword>
<dbReference type="PANTHER" id="PTHR10739:SF13">
    <property type="entry name" value="CHOLINE-PHOSPHATE CYTIDYLYLTRANSFERASE"/>
    <property type="match status" value="1"/>
</dbReference>
<accession>A0A0C2MY66</accession>
<dbReference type="OrthoDB" id="17102at2759"/>
<dbReference type="PANTHER" id="PTHR10739">
    <property type="entry name" value="CYTIDYLYLTRANSFERASE"/>
    <property type="match status" value="1"/>
</dbReference>
<dbReference type="OMA" id="DAPWEID"/>
<gene>
    <name evidence="4" type="ORF">RF11_04215</name>
</gene>
<evidence type="ECO:0000259" key="3">
    <source>
        <dbReference type="Pfam" id="PF01467"/>
    </source>
</evidence>
<dbReference type="Gene3D" id="3.40.50.620">
    <property type="entry name" value="HUPs"/>
    <property type="match status" value="1"/>
</dbReference>
<dbReference type="EMBL" id="JWZT01002592">
    <property type="protein sequence ID" value="KII69100.1"/>
    <property type="molecule type" value="Genomic_DNA"/>
</dbReference>
<name>A0A0C2MY66_THEKT</name>
<organism evidence="4 5">
    <name type="scientific">Thelohanellus kitauei</name>
    <name type="common">Myxosporean</name>
    <dbReference type="NCBI Taxonomy" id="669202"/>
    <lineage>
        <taxon>Eukaryota</taxon>
        <taxon>Metazoa</taxon>
        <taxon>Cnidaria</taxon>
        <taxon>Myxozoa</taxon>
        <taxon>Myxosporea</taxon>
        <taxon>Bivalvulida</taxon>
        <taxon>Platysporina</taxon>
        <taxon>Myxobolidae</taxon>
        <taxon>Thelohanellus</taxon>
    </lineage>
</organism>
<protein>
    <recommendedName>
        <fullName evidence="2">choline-phosphate cytidylyltransferase</fullName>
        <ecNumber evidence="2">2.7.7.15</ecNumber>
    </recommendedName>
</protein>
<dbReference type="GO" id="GO:0004105">
    <property type="term" value="F:choline-phosphate cytidylyltransferase activity"/>
    <property type="evidence" value="ECO:0007669"/>
    <property type="project" value="UniProtKB-EC"/>
</dbReference>
<comment type="pathway">
    <text evidence="1">Phospholipid metabolism; phosphatidylcholine biosynthesis; phosphatidylcholine from phosphocholine: step 1/2.</text>
</comment>
<comment type="caution">
    <text evidence="4">The sequence shown here is derived from an EMBL/GenBank/DDBJ whole genome shotgun (WGS) entry which is preliminary data.</text>
</comment>